<accession>A0A3Q7J826</accession>
<reference evidence="1" key="2">
    <citation type="submission" date="2019-01" db="UniProtKB">
        <authorList>
            <consortium name="EnsemblPlants"/>
        </authorList>
    </citation>
    <scope>IDENTIFICATION</scope>
    <source>
        <strain evidence="1">cv. Heinz 1706</strain>
    </source>
</reference>
<dbReference type="AlphaFoldDB" id="A0A3Q7J826"/>
<name>A0A3Q7J826_SOLLC</name>
<dbReference type="EnsemblPlants" id="Solyc12g036727.1.1">
    <property type="protein sequence ID" value="Solyc12g036727.1.1"/>
    <property type="gene ID" value="Solyc12g036727.1"/>
</dbReference>
<reference evidence="1" key="1">
    <citation type="journal article" date="2012" name="Nature">
        <title>The tomato genome sequence provides insights into fleshy fruit evolution.</title>
        <authorList>
            <consortium name="Tomato Genome Consortium"/>
        </authorList>
    </citation>
    <scope>NUCLEOTIDE SEQUENCE [LARGE SCALE GENOMIC DNA]</scope>
    <source>
        <strain evidence="1">cv. Heinz 1706</strain>
    </source>
</reference>
<sequence>MDFPPNFYFAAGFELLGCLFVLESCGRRIIALKLIAVTEFAAPRKLNLCPCVASICGVAMPSSVVANKFVC</sequence>
<dbReference type="Proteomes" id="UP000004994">
    <property type="component" value="Chromosome 12"/>
</dbReference>
<evidence type="ECO:0000313" key="1">
    <source>
        <dbReference type="EnsemblPlants" id="Solyc12g036727.1.1"/>
    </source>
</evidence>
<dbReference type="InParanoid" id="A0A3Q7J826"/>
<organism evidence="1">
    <name type="scientific">Solanum lycopersicum</name>
    <name type="common">Tomato</name>
    <name type="synonym">Lycopersicon esculentum</name>
    <dbReference type="NCBI Taxonomy" id="4081"/>
    <lineage>
        <taxon>Eukaryota</taxon>
        <taxon>Viridiplantae</taxon>
        <taxon>Streptophyta</taxon>
        <taxon>Embryophyta</taxon>
        <taxon>Tracheophyta</taxon>
        <taxon>Spermatophyta</taxon>
        <taxon>Magnoliopsida</taxon>
        <taxon>eudicotyledons</taxon>
        <taxon>Gunneridae</taxon>
        <taxon>Pentapetalae</taxon>
        <taxon>asterids</taxon>
        <taxon>lamiids</taxon>
        <taxon>Solanales</taxon>
        <taxon>Solanaceae</taxon>
        <taxon>Solanoideae</taxon>
        <taxon>Solaneae</taxon>
        <taxon>Solanum</taxon>
        <taxon>Solanum subgen. Lycopersicon</taxon>
    </lineage>
</organism>
<dbReference type="Gramene" id="Solyc12g036727.1.1">
    <property type="protein sequence ID" value="Solyc12g036727.1.1"/>
    <property type="gene ID" value="Solyc12g036727.1"/>
</dbReference>
<evidence type="ECO:0000313" key="2">
    <source>
        <dbReference type="Proteomes" id="UP000004994"/>
    </source>
</evidence>
<proteinExistence type="predicted"/>
<protein>
    <submittedName>
        <fullName evidence="1">Uncharacterized protein</fullName>
    </submittedName>
</protein>
<keyword evidence="2" id="KW-1185">Reference proteome</keyword>